<evidence type="ECO:0000256" key="5">
    <source>
        <dbReference type="ARBA" id="ARBA00023152"/>
    </source>
</evidence>
<comment type="catalytic activity">
    <reaction evidence="6">
        <text>alpha-D-glucose 6-phosphate = beta-D-fructose 6-phosphate</text>
        <dbReference type="Rhea" id="RHEA:11816"/>
        <dbReference type="ChEBI" id="CHEBI:57634"/>
        <dbReference type="ChEBI" id="CHEBI:58225"/>
        <dbReference type="EC" id="5.3.1.9"/>
    </reaction>
</comment>
<organism evidence="8 9">
    <name type="scientific">Methanorbis furvi</name>
    <dbReference type="NCBI Taxonomy" id="3028299"/>
    <lineage>
        <taxon>Archaea</taxon>
        <taxon>Methanobacteriati</taxon>
        <taxon>Methanobacteriota</taxon>
        <taxon>Stenosarchaea group</taxon>
        <taxon>Methanomicrobia</taxon>
        <taxon>Methanomicrobiales</taxon>
        <taxon>Methanocorpusculaceae</taxon>
        <taxon>Methanorbis</taxon>
    </lineage>
</organism>
<dbReference type="GO" id="GO:0006094">
    <property type="term" value="P:gluconeogenesis"/>
    <property type="evidence" value="ECO:0007669"/>
    <property type="project" value="UniProtKB-KW"/>
</dbReference>
<dbReference type="AlphaFoldDB" id="A0AAE4MC53"/>
<proteinExistence type="inferred from homology"/>
<name>A0AAE4MC53_9EURY</name>
<dbReference type="SUPFAM" id="SSF51182">
    <property type="entry name" value="RmlC-like cupins"/>
    <property type="match status" value="1"/>
</dbReference>
<feature type="domain" description="Glucose-6-phosphate isomerase prokaryote" evidence="7">
    <location>
        <begin position="18"/>
        <end position="184"/>
    </location>
</feature>
<evidence type="ECO:0000313" key="9">
    <source>
        <dbReference type="Proteomes" id="UP001273136"/>
    </source>
</evidence>
<dbReference type="Gene3D" id="2.60.120.10">
    <property type="entry name" value="Jelly Rolls"/>
    <property type="match status" value="1"/>
</dbReference>
<sequence>MYSMKKYWSGVLPEPGVRTVADMANVFARPPTADPATPLYYMYRDLYKTHGDHTWLERHHLRYDITRIPPGIYNGEYTKTKGHYHPENPAGLPYPEVYEVLCGFAYYLLQRRDHTDVLLVPAHAGDTVLIPPGYGHVTINPGREDLVMANLVSTDFASEYGEIDEMCGAAYYYMKKEGWVANPRYGDPIPMHVMLPEPIPEIGLEAGRSLYDLVGSWDTLDIMNRPEEYMDVLGKYCAAKKRM</sequence>
<dbReference type="GO" id="GO:0004347">
    <property type="term" value="F:glucose-6-phosphate isomerase activity"/>
    <property type="evidence" value="ECO:0007669"/>
    <property type="project" value="UniProtKB-EC"/>
</dbReference>
<protein>
    <recommendedName>
        <fullName evidence="3">glucose-6-phosphate isomerase</fullName>
        <ecNumber evidence="3">5.3.1.9</ecNumber>
    </recommendedName>
</protein>
<evidence type="ECO:0000256" key="4">
    <source>
        <dbReference type="ARBA" id="ARBA00022432"/>
    </source>
</evidence>
<evidence type="ECO:0000256" key="3">
    <source>
        <dbReference type="ARBA" id="ARBA00011952"/>
    </source>
</evidence>
<keyword evidence="9" id="KW-1185">Reference proteome</keyword>
<dbReference type="Pfam" id="PF06560">
    <property type="entry name" value="GPI"/>
    <property type="match status" value="1"/>
</dbReference>
<evidence type="ECO:0000259" key="7">
    <source>
        <dbReference type="Pfam" id="PF06560"/>
    </source>
</evidence>
<reference evidence="8" key="1">
    <citation type="submission" date="2023-06" db="EMBL/GenBank/DDBJ databases">
        <title>Genome sequence of Methancorpusculaceae sp. Ag1.</title>
        <authorList>
            <person name="Protasov E."/>
            <person name="Platt K."/>
            <person name="Poehlein A."/>
            <person name="Daniel R."/>
            <person name="Brune A."/>
        </authorList>
    </citation>
    <scope>NUCLEOTIDE SEQUENCE</scope>
    <source>
        <strain evidence="8">Ag1</strain>
    </source>
</reference>
<dbReference type="CDD" id="cd02218">
    <property type="entry name" value="cupin_PGI"/>
    <property type="match status" value="1"/>
</dbReference>
<evidence type="ECO:0000256" key="2">
    <source>
        <dbReference type="ARBA" id="ARBA00006542"/>
    </source>
</evidence>
<dbReference type="InterPro" id="IPR010551">
    <property type="entry name" value="G6P_isomerase_prok"/>
</dbReference>
<comment type="pathway">
    <text evidence="1">Carbohydrate degradation; glycolysis; D-glyceraldehyde 3-phosphate and glycerone phosphate from D-glucose: step 2/4.</text>
</comment>
<evidence type="ECO:0000256" key="1">
    <source>
        <dbReference type="ARBA" id="ARBA00004926"/>
    </source>
</evidence>
<dbReference type="GO" id="GO:0005737">
    <property type="term" value="C:cytoplasm"/>
    <property type="evidence" value="ECO:0007669"/>
    <property type="project" value="InterPro"/>
</dbReference>
<dbReference type="EMBL" id="JAWDKA010000003">
    <property type="protein sequence ID" value="MDV0441474.1"/>
    <property type="molecule type" value="Genomic_DNA"/>
</dbReference>
<gene>
    <name evidence="8" type="primary">pgiA</name>
    <name evidence="8" type="ORF">McpAg1_06660</name>
</gene>
<keyword evidence="4" id="KW-0312">Gluconeogenesis</keyword>
<evidence type="ECO:0000313" key="8">
    <source>
        <dbReference type="EMBL" id="MDV0441474.1"/>
    </source>
</evidence>
<keyword evidence="5" id="KW-0324">Glycolysis</keyword>
<keyword evidence="8" id="KW-0413">Isomerase</keyword>
<comment type="caution">
    <text evidence="8">The sequence shown here is derived from an EMBL/GenBank/DDBJ whole genome shotgun (WGS) entry which is preliminary data.</text>
</comment>
<dbReference type="EC" id="5.3.1.9" evidence="3"/>
<accession>A0AAE4MC53</accession>
<comment type="similarity">
    <text evidence="2">Belongs to the archaeal-type GPI family.</text>
</comment>
<dbReference type="InterPro" id="IPR014710">
    <property type="entry name" value="RmlC-like_jellyroll"/>
</dbReference>
<dbReference type="Proteomes" id="UP001273136">
    <property type="component" value="Unassembled WGS sequence"/>
</dbReference>
<dbReference type="InterPro" id="IPR011051">
    <property type="entry name" value="RmlC_Cupin_sf"/>
</dbReference>
<evidence type="ECO:0000256" key="6">
    <source>
        <dbReference type="ARBA" id="ARBA00029321"/>
    </source>
</evidence>
<dbReference type="GO" id="GO:0006096">
    <property type="term" value="P:glycolytic process"/>
    <property type="evidence" value="ECO:0007669"/>
    <property type="project" value="UniProtKB-KW"/>
</dbReference>